<dbReference type="SUPFAM" id="SSF46785">
    <property type="entry name" value="Winged helix' DNA-binding domain"/>
    <property type="match status" value="1"/>
</dbReference>
<dbReference type="GO" id="GO:0003677">
    <property type="term" value="F:DNA binding"/>
    <property type="evidence" value="ECO:0007669"/>
    <property type="project" value="UniProtKB-KW"/>
</dbReference>
<keyword evidence="3" id="KW-0804">Transcription</keyword>
<dbReference type="InterPro" id="IPR036390">
    <property type="entry name" value="WH_DNA-bd_sf"/>
</dbReference>
<keyword evidence="2" id="KW-0238">DNA-binding</keyword>
<dbReference type="PANTHER" id="PTHR30136:SF35">
    <property type="entry name" value="HTH-TYPE TRANSCRIPTIONAL REGULATOR RV1719"/>
    <property type="match status" value="1"/>
</dbReference>
<dbReference type="AlphaFoldDB" id="A0AAN1S0I9"/>
<dbReference type="RefSeq" id="WP_095075229.1">
    <property type="nucleotide sequence ID" value="NZ_CP012076.1"/>
</dbReference>
<dbReference type="PROSITE" id="PS51077">
    <property type="entry name" value="HTH_ICLR"/>
    <property type="match status" value="1"/>
</dbReference>
<dbReference type="GeneID" id="92995862"/>
<dbReference type="GO" id="GO:0003700">
    <property type="term" value="F:DNA-binding transcription factor activity"/>
    <property type="evidence" value="ECO:0007669"/>
    <property type="project" value="TreeGrafter"/>
</dbReference>
<dbReference type="SUPFAM" id="SSF55781">
    <property type="entry name" value="GAF domain-like"/>
    <property type="match status" value="1"/>
</dbReference>
<dbReference type="Gene3D" id="1.10.10.10">
    <property type="entry name" value="Winged helix-like DNA-binding domain superfamily/Winged helix DNA-binding domain"/>
    <property type="match status" value="1"/>
</dbReference>
<evidence type="ECO:0000256" key="2">
    <source>
        <dbReference type="ARBA" id="ARBA00023125"/>
    </source>
</evidence>
<dbReference type="InterPro" id="IPR005471">
    <property type="entry name" value="Tscrpt_reg_IclR_N"/>
</dbReference>
<proteinExistence type="predicted"/>
<evidence type="ECO:0000259" key="4">
    <source>
        <dbReference type="PROSITE" id="PS51077"/>
    </source>
</evidence>
<dbReference type="GO" id="GO:0045892">
    <property type="term" value="P:negative regulation of DNA-templated transcription"/>
    <property type="evidence" value="ECO:0007669"/>
    <property type="project" value="TreeGrafter"/>
</dbReference>
<dbReference type="InterPro" id="IPR050707">
    <property type="entry name" value="HTH_MetabolicPath_Reg"/>
</dbReference>
<dbReference type="Proteomes" id="UP000282741">
    <property type="component" value="Chromosome"/>
</dbReference>
<evidence type="ECO:0000256" key="1">
    <source>
        <dbReference type="ARBA" id="ARBA00023015"/>
    </source>
</evidence>
<sequence length="267" mass="29798">MTTKHRFPPIDERLLLQSVSRALDVLEVFSQDPEPKSLGEIAAAAGINKSAAQRISQTLLSRGYLEQAERGGLTLGRQFLDRSFDYLRANPLIEKAVPILNDLRKTTGERVDLSLFDAEHDNLSVVYALRMQSKRERFYATLAGRRMPSLVATGGRACLALLDDEVIHDIMAHADLKPITPKTRLEPERIWEKIREARRDGYAFQEEEALLGEVALAAAIRNHAGQPVGAVHIAGSLSEWSSEEFRKRFCPLAIEAARALSAWKSNI</sequence>
<evidence type="ECO:0000256" key="3">
    <source>
        <dbReference type="ARBA" id="ARBA00023163"/>
    </source>
</evidence>
<feature type="domain" description="IclR-ED" evidence="5">
    <location>
        <begin position="78"/>
        <end position="266"/>
    </location>
</feature>
<dbReference type="PROSITE" id="PS51078">
    <property type="entry name" value="ICLR_ED"/>
    <property type="match status" value="1"/>
</dbReference>
<evidence type="ECO:0000313" key="6">
    <source>
        <dbReference type="EMBL" id="AZW19506.1"/>
    </source>
</evidence>
<dbReference type="Pfam" id="PF09339">
    <property type="entry name" value="HTH_IclR"/>
    <property type="match status" value="1"/>
</dbReference>
<reference evidence="7" key="1">
    <citation type="submission" date="2017-10" db="EMBL/GenBank/DDBJ databases">
        <title>Whole genome sequencing of various Bordetella species.</title>
        <authorList>
            <person name="Weigand M.R."/>
            <person name="Loparev V."/>
            <person name="Peng Y."/>
            <person name="Bowden K.E."/>
            <person name="Tondella M.L."/>
            <person name="Williams M.M."/>
        </authorList>
    </citation>
    <scope>NUCLEOTIDE SEQUENCE [LARGE SCALE GENOMIC DNA]</scope>
    <source>
        <strain evidence="7">H720</strain>
    </source>
</reference>
<evidence type="ECO:0000259" key="5">
    <source>
        <dbReference type="PROSITE" id="PS51078"/>
    </source>
</evidence>
<accession>A0AAN1S0I9</accession>
<dbReference type="SMART" id="SM00346">
    <property type="entry name" value="HTH_ICLR"/>
    <property type="match status" value="1"/>
</dbReference>
<dbReference type="InterPro" id="IPR036388">
    <property type="entry name" value="WH-like_DNA-bd_sf"/>
</dbReference>
<dbReference type="Pfam" id="PF01614">
    <property type="entry name" value="IclR_C"/>
    <property type="match status" value="1"/>
</dbReference>
<gene>
    <name evidence="6" type="ORF">CS347_09115</name>
</gene>
<protein>
    <submittedName>
        <fullName evidence="6">IclR family transcriptional regulator</fullName>
    </submittedName>
</protein>
<dbReference type="Gene3D" id="3.30.450.40">
    <property type="match status" value="1"/>
</dbReference>
<keyword evidence="1" id="KW-0805">Transcription regulation</keyword>
<name>A0AAN1S0I9_9BORD</name>
<evidence type="ECO:0000313" key="7">
    <source>
        <dbReference type="Proteomes" id="UP000282741"/>
    </source>
</evidence>
<dbReference type="InterPro" id="IPR029016">
    <property type="entry name" value="GAF-like_dom_sf"/>
</dbReference>
<organism evidence="6 7">
    <name type="scientific">Bordetella hinzii</name>
    <dbReference type="NCBI Taxonomy" id="103855"/>
    <lineage>
        <taxon>Bacteria</taxon>
        <taxon>Pseudomonadati</taxon>
        <taxon>Pseudomonadota</taxon>
        <taxon>Betaproteobacteria</taxon>
        <taxon>Burkholderiales</taxon>
        <taxon>Alcaligenaceae</taxon>
        <taxon>Bordetella</taxon>
    </lineage>
</organism>
<dbReference type="PANTHER" id="PTHR30136">
    <property type="entry name" value="HELIX-TURN-HELIX TRANSCRIPTIONAL REGULATOR, ICLR FAMILY"/>
    <property type="match status" value="1"/>
</dbReference>
<feature type="domain" description="HTH iclR-type" evidence="4">
    <location>
        <begin position="16"/>
        <end position="77"/>
    </location>
</feature>
<dbReference type="InterPro" id="IPR014757">
    <property type="entry name" value="Tscrpt_reg_IclR_C"/>
</dbReference>
<dbReference type="EMBL" id="CP024172">
    <property type="protein sequence ID" value="AZW19506.1"/>
    <property type="molecule type" value="Genomic_DNA"/>
</dbReference>